<evidence type="ECO:0000313" key="10">
    <source>
        <dbReference type="Proteomes" id="UP000014760"/>
    </source>
</evidence>
<feature type="domain" description="SRCR" evidence="7">
    <location>
        <begin position="151"/>
        <end position="270"/>
    </location>
</feature>
<dbReference type="Gene3D" id="1.20.5.2280">
    <property type="match status" value="1"/>
</dbReference>
<dbReference type="PROSITE" id="PS50287">
    <property type="entry name" value="SRCR_2"/>
    <property type="match status" value="1"/>
</dbReference>
<feature type="signal peptide" evidence="6">
    <location>
        <begin position="1"/>
        <end position="15"/>
    </location>
</feature>
<evidence type="ECO:0000259" key="7">
    <source>
        <dbReference type="PROSITE" id="PS50287"/>
    </source>
</evidence>
<accession>R7U7E8</accession>
<name>R7U7E8_CAPTE</name>
<gene>
    <name evidence="8" type="ORF">CAPTEDRAFT_220759</name>
</gene>
<dbReference type="Proteomes" id="UP000014760">
    <property type="component" value="Unassembled WGS sequence"/>
</dbReference>
<dbReference type="PANTHER" id="PTHR19331">
    <property type="entry name" value="SCAVENGER RECEPTOR DOMAIN-CONTAINING"/>
    <property type="match status" value="1"/>
</dbReference>
<reference evidence="10" key="1">
    <citation type="submission" date="2012-12" db="EMBL/GenBank/DDBJ databases">
        <authorList>
            <person name="Hellsten U."/>
            <person name="Grimwood J."/>
            <person name="Chapman J.A."/>
            <person name="Shapiro H."/>
            <person name="Aerts A."/>
            <person name="Otillar R.P."/>
            <person name="Terry A.Y."/>
            <person name="Boore J.L."/>
            <person name="Simakov O."/>
            <person name="Marletaz F."/>
            <person name="Cho S.-J."/>
            <person name="Edsinger-Gonzales E."/>
            <person name="Havlak P."/>
            <person name="Kuo D.-H."/>
            <person name="Larsson T."/>
            <person name="Lv J."/>
            <person name="Arendt D."/>
            <person name="Savage R."/>
            <person name="Osoegawa K."/>
            <person name="de Jong P."/>
            <person name="Lindberg D.R."/>
            <person name="Seaver E.C."/>
            <person name="Weisblat D.A."/>
            <person name="Putnam N.H."/>
            <person name="Grigoriev I.V."/>
            <person name="Rokhsar D.S."/>
        </authorList>
    </citation>
    <scope>NUCLEOTIDE SEQUENCE</scope>
    <source>
        <strain evidence="10">I ESC-2004</strain>
    </source>
</reference>
<evidence type="ECO:0000256" key="5">
    <source>
        <dbReference type="PROSITE-ProRule" id="PRU00196"/>
    </source>
</evidence>
<dbReference type="EnsemblMetazoa" id="CapteT220759">
    <property type="protein sequence ID" value="CapteP220759"/>
    <property type="gene ID" value="CapteG220759"/>
</dbReference>
<reference evidence="9" key="3">
    <citation type="submission" date="2015-06" db="UniProtKB">
        <authorList>
            <consortium name="EnsemblMetazoa"/>
        </authorList>
    </citation>
    <scope>IDENTIFICATION</scope>
</reference>
<sequence>MRLFILILILPTVIAQEQQYCCQTAGAIVREYKRMHTRLWDEKSQTLDAQVTSVQNSLLEIDSHVSAIEGQITAVERHMTSVEERVEERSTSLETNLEEKVAALDLKVERLIELMSANVIANVTQQLSLVENRITQRTSILENKMSHVDFPNLIGNSEVSLKGHSPNRGQLEVLHNGTRHNVCPYNFTTTEAVVFCRSLGLPHENAEISDADETSNLEGLLSAIGQFISTFLQPRALRKVNCTGASDVWFCRHSGWDNIDVCSSVELYCH</sequence>
<feature type="chain" id="PRO_5011952019" description="SRCR domain-containing protein" evidence="6">
    <location>
        <begin position="16"/>
        <end position="270"/>
    </location>
</feature>
<proteinExistence type="predicted"/>
<keyword evidence="4" id="KW-0325">Glycoprotein</keyword>
<evidence type="ECO:0000256" key="1">
    <source>
        <dbReference type="ARBA" id="ARBA00022729"/>
    </source>
</evidence>
<keyword evidence="3" id="KW-1015">Disulfide bond</keyword>
<dbReference type="SMART" id="SM00202">
    <property type="entry name" value="SR"/>
    <property type="match status" value="1"/>
</dbReference>
<dbReference type="Pfam" id="PF00530">
    <property type="entry name" value="SRCR"/>
    <property type="match status" value="1"/>
</dbReference>
<dbReference type="AlphaFoldDB" id="R7U7E8"/>
<comment type="caution">
    <text evidence="5">Lacks conserved residue(s) required for the propagation of feature annotation.</text>
</comment>
<organism evidence="8">
    <name type="scientific">Capitella teleta</name>
    <name type="common">Polychaete worm</name>
    <dbReference type="NCBI Taxonomy" id="283909"/>
    <lineage>
        <taxon>Eukaryota</taxon>
        <taxon>Metazoa</taxon>
        <taxon>Spiralia</taxon>
        <taxon>Lophotrochozoa</taxon>
        <taxon>Annelida</taxon>
        <taxon>Polychaeta</taxon>
        <taxon>Sedentaria</taxon>
        <taxon>Scolecida</taxon>
        <taxon>Capitellidae</taxon>
        <taxon>Capitella</taxon>
    </lineage>
</organism>
<protein>
    <recommendedName>
        <fullName evidence="7">SRCR domain-containing protein</fullName>
    </recommendedName>
</protein>
<keyword evidence="2" id="KW-0677">Repeat</keyword>
<dbReference type="HOGENOM" id="CLU_1031523_0_0_1"/>
<evidence type="ECO:0000313" key="8">
    <source>
        <dbReference type="EMBL" id="ELU01889.1"/>
    </source>
</evidence>
<dbReference type="EMBL" id="KB304598">
    <property type="protein sequence ID" value="ELU01889.1"/>
    <property type="molecule type" value="Genomic_DNA"/>
</dbReference>
<keyword evidence="1 6" id="KW-0732">Signal</keyword>
<keyword evidence="10" id="KW-1185">Reference proteome</keyword>
<evidence type="ECO:0000256" key="3">
    <source>
        <dbReference type="ARBA" id="ARBA00023157"/>
    </source>
</evidence>
<dbReference type="Gene3D" id="3.10.250.10">
    <property type="entry name" value="SRCR-like domain"/>
    <property type="match status" value="1"/>
</dbReference>
<dbReference type="SUPFAM" id="SSF56487">
    <property type="entry name" value="SRCR-like"/>
    <property type="match status" value="1"/>
</dbReference>
<dbReference type="InterPro" id="IPR001190">
    <property type="entry name" value="SRCR"/>
</dbReference>
<evidence type="ECO:0000313" key="9">
    <source>
        <dbReference type="EnsemblMetazoa" id="CapteP220759"/>
    </source>
</evidence>
<dbReference type="EMBL" id="AMQN01001704">
    <property type="status" value="NOT_ANNOTATED_CDS"/>
    <property type="molecule type" value="Genomic_DNA"/>
</dbReference>
<dbReference type="InterPro" id="IPR036772">
    <property type="entry name" value="SRCR-like_dom_sf"/>
</dbReference>
<dbReference type="PANTHER" id="PTHR19331:SF465">
    <property type="entry name" value="EGG PEPTIDE SPERACT RECEPTOR"/>
    <property type="match status" value="1"/>
</dbReference>
<dbReference type="GO" id="GO:0016020">
    <property type="term" value="C:membrane"/>
    <property type="evidence" value="ECO:0007669"/>
    <property type="project" value="InterPro"/>
</dbReference>
<evidence type="ECO:0000256" key="4">
    <source>
        <dbReference type="ARBA" id="ARBA00023180"/>
    </source>
</evidence>
<evidence type="ECO:0000256" key="2">
    <source>
        <dbReference type="ARBA" id="ARBA00022737"/>
    </source>
</evidence>
<reference evidence="8 10" key="2">
    <citation type="journal article" date="2013" name="Nature">
        <title>Insights into bilaterian evolution from three spiralian genomes.</title>
        <authorList>
            <person name="Simakov O."/>
            <person name="Marletaz F."/>
            <person name="Cho S.J."/>
            <person name="Edsinger-Gonzales E."/>
            <person name="Havlak P."/>
            <person name="Hellsten U."/>
            <person name="Kuo D.H."/>
            <person name="Larsson T."/>
            <person name="Lv J."/>
            <person name="Arendt D."/>
            <person name="Savage R."/>
            <person name="Osoegawa K."/>
            <person name="de Jong P."/>
            <person name="Grimwood J."/>
            <person name="Chapman J.A."/>
            <person name="Shapiro H."/>
            <person name="Aerts A."/>
            <person name="Otillar R.P."/>
            <person name="Terry A.Y."/>
            <person name="Boore J.L."/>
            <person name="Grigoriev I.V."/>
            <person name="Lindberg D.R."/>
            <person name="Seaver E.C."/>
            <person name="Weisblat D.A."/>
            <person name="Putnam N.H."/>
            <person name="Rokhsar D.S."/>
        </authorList>
    </citation>
    <scope>NUCLEOTIDE SEQUENCE</scope>
    <source>
        <strain evidence="8 10">I ESC-2004</strain>
    </source>
</reference>
<evidence type="ECO:0000256" key="6">
    <source>
        <dbReference type="SAM" id="SignalP"/>
    </source>
</evidence>